<proteinExistence type="predicted"/>
<comment type="caution">
    <text evidence="1">The sequence shown here is derived from an EMBL/GenBank/DDBJ whole genome shotgun (WGS) entry which is preliminary data.</text>
</comment>
<sequence>MVVVLLQTMPCSYGSVSPCHGGCSEVDSLTEAVAGQRFLLGCISCKKREEVSARATVDWHFKPLGEEEFRHIFHYDHPMADILDGDFTDRLEWLGTQNSDIQTGTIYLYNVTFNDTGTYRCTFHRTLILSPYNQQVTVEKDVELSVVTLWLILVLVYCYKKISEEHEAREARKARKAQADCSLLRIQQRSAMSYINTTELQSLLLSFLQHCLNSTNILSPPIPQNYSTQQPVHYVAGAKAHAQSEGMLYIFLVVGMFSFFTFGIMLSYIRSKKLENSHDPYHQYIAHDWSKVMTPSRAVAHALHREAAGNGARSKEPIVICNPGNPAAPARLE</sequence>
<protein>
    <submittedName>
        <fullName evidence="1">Sodium channel subunit beta-1</fullName>
    </submittedName>
</protein>
<keyword evidence="1" id="KW-0406">Ion transport</keyword>
<accession>A0ACB7F6T1</accession>
<keyword evidence="2" id="KW-1185">Reference proteome</keyword>
<gene>
    <name evidence="1" type="primary">SCN1B.3</name>
    <name evidence="1" type="ORF">GBF38_013956</name>
</gene>
<name>A0ACB7F6T1_NIBAL</name>
<evidence type="ECO:0000313" key="1">
    <source>
        <dbReference type="EMBL" id="KAG8009889.1"/>
    </source>
</evidence>
<dbReference type="EMBL" id="CM024804">
    <property type="protein sequence ID" value="KAG8009889.1"/>
    <property type="molecule type" value="Genomic_DNA"/>
</dbReference>
<dbReference type="Proteomes" id="UP000805704">
    <property type="component" value="Chromosome 16"/>
</dbReference>
<keyword evidence="1" id="KW-0813">Transport</keyword>
<reference evidence="1" key="1">
    <citation type="submission" date="2020-04" db="EMBL/GenBank/DDBJ databases">
        <title>A chromosome-scale assembly and high-density genetic map of the yellow drum (Nibea albiflora) genome.</title>
        <authorList>
            <person name="Xu D."/>
            <person name="Zhang W."/>
            <person name="Chen R."/>
            <person name="Tan P."/>
            <person name="Wang L."/>
            <person name="Song H."/>
            <person name="Tian L."/>
            <person name="Zhu Q."/>
            <person name="Wang B."/>
        </authorList>
    </citation>
    <scope>NUCLEOTIDE SEQUENCE</scope>
    <source>
        <strain evidence="1">ZJHYS-2018</strain>
    </source>
</reference>
<organism evidence="1 2">
    <name type="scientific">Nibea albiflora</name>
    <name type="common">Yellow drum</name>
    <name type="synonym">Corvina albiflora</name>
    <dbReference type="NCBI Taxonomy" id="240163"/>
    <lineage>
        <taxon>Eukaryota</taxon>
        <taxon>Metazoa</taxon>
        <taxon>Chordata</taxon>
        <taxon>Craniata</taxon>
        <taxon>Vertebrata</taxon>
        <taxon>Euteleostomi</taxon>
        <taxon>Actinopterygii</taxon>
        <taxon>Neopterygii</taxon>
        <taxon>Teleostei</taxon>
        <taxon>Neoteleostei</taxon>
        <taxon>Acanthomorphata</taxon>
        <taxon>Eupercaria</taxon>
        <taxon>Sciaenidae</taxon>
        <taxon>Nibea</taxon>
    </lineage>
</organism>
<evidence type="ECO:0000313" key="2">
    <source>
        <dbReference type="Proteomes" id="UP000805704"/>
    </source>
</evidence>
<keyword evidence="1" id="KW-0407">Ion channel</keyword>